<feature type="compositionally biased region" description="Basic residues" evidence="1">
    <location>
        <begin position="67"/>
        <end position="76"/>
    </location>
</feature>
<dbReference type="InParanoid" id="A0A6P4B2J2"/>
<feature type="region of interest" description="Disordered" evidence="1">
    <location>
        <begin position="1"/>
        <end position="89"/>
    </location>
</feature>
<dbReference type="RefSeq" id="XP_048320293.1">
    <property type="nucleotide sequence ID" value="XM_048464336.2"/>
</dbReference>
<feature type="domain" description="Myb-like" evidence="2">
    <location>
        <begin position="528"/>
        <end position="596"/>
    </location>
</feature>
<evidence type="ECO:0000256" key="1">
    <source>
        <dbReference type="SAM" id="MobiDB-lite"/>
    </source>
</evidence>
<evidence type="ECO:0000313" key="4">
    <source>
        <dbReference type="RefSeq" id="XP_015896127.2"/>
    </source>
</evidence>
<feature type="compositionally biased region" description="Basic and acidic residues" evidence="1">
    <location>
        <begin position="312"/>
        <end position="329"/>
    </location>
</feature>
<dbReference type="Proteomes" id="UP001652623">
    <property type="component" value="Chromosome 6"/>
</dbReference>
<dbReference type="SMART" id="SM00717">
    <property type="entry name" value="SANT"/>
    <property type="match status" value="4"/>
</dbReference>
<feature type="compositionally biased region" description="Basic and acidic residues" evidence="1">
    <location>
        <begin position="222"/>
        <end position="241"/>
    </location>
</feature>
<evidence type="ECO:0000313" key="5">
    <source>
        <dbReference type="RefSeq" id="XP_048320293.1"/>
    </source>
</evidence>
<dbReference type="PROSITE" id="PS50090">
    <property type="entry name" value="MYB_LIKE"/>
    <property type="match status" value="2"/>
</dbReference>
<sequence length="691" mass="78717">MGKKVHTEKGHKSEMNKETKFETKEDGEEFLRIKKKAQIVSIDGEDDEVKEASKESHMGGDGVKQSKEKKKKHKDKKKDGVNGVSALNGYFEDNTMDELVERQRDTSKTNGKEGGANMNKKRKREKVGDIVVKNDVTNGVKLTKERNHSPGKIREELMLVRKENSDEILEDNKMSEVSEGQNSYECWDIAEMNNEEERGKRNRKKRKKEKLDGDLAGGLKSDGIEMEKSDERITKKSEFAHKEKKKTKKKYQENDSAAGLQDAVAEKLDDENFGIQDGRNVENEVNVGLIQSCIADVVNAEDGYKAKKAKSDKHGSKDKKNNFKGDKQVSDGSVCKGKKKTKNGVGMSTISENAALEGSSKRVTFAENVEVFSSCNSPRGGNDAENVEFSSSSDSSGDETDYNGDVLIQGKRYSPKEDKMILKAVNKYIKEHGLGDDGKDIILHCKKRPEVRGCWKDIAAALPWRTHESVYHRARNLLERGEDRKWTAEEIELIQRFHEKHGPNWRMLADALNKHRIHVKDTFRRIKPANLKKGQWSQEEYQNLFDLVNMDLRMRAFEERKSKHGMLRDAISWEAISEKLSTRNNAACCVKWYSQLGSPMAAEGIWNDTDDYRLVDALSSLDATSMEDVEWDELLEHRSGDLCRKRWNQMVKHIGEHGNKSFADQVEVLTKRYCLDVLEAREVYNSKPIVD</sequence>
<dbReference type="Gene3D" id="1.10.10.60">
    <property type="entry name" value="Homeodomain-like"/>
    <property type="match status" value="3"/>
</dbReference>
<dbReference type="InterPro" id="IPR009057">
    <property type="entry name" value="Homeodomain-like_sf"/>
</dbReference>
<dbReference type="AlphaFoldDB" id="A0A6P4B2J2"/>
<reference evidence="4 5" key="1">
    <citation type="submission" date="2025-05" db="UniProtKB">
        <authorList>
            <consortium name="RefSeq"/>
        </authorList>
    </citation>
    <scope>IDENTIFICATION</scope>
    <source>
        <tissue evidence="4 5">Seedling</tissue>
    </source>
</reference>
<feature type="region of interest" description="Disordered" evidence="1">
    <location>
        <begin position="304"/>
        <end position="343"/>
    </location>
</feature>
<keyword evidence="3" id="KW-1185">Reference proteome</keyword>
<gene>
    <name evidence="4 5" type="primary">LOC107429884</name>
</gene>
<name>A0A6P4B2J2_ZIZJJ</name>
<organism evidence="3 4">
    <name type="scientific">Ziziphus jujuba</name>
    <name type="common">Chinese jujube</name>
    <name type="synonym">Ziziphus sativa</name>
    <dbReference type="NCBI Taxonomy" id="326968"/>
    <lineage>
        <taxon>Eukaryota</taxon>
        <taxon>Viridiplantae</taxon>
        <taxon>Streptophyta</taxon>
        <taxon>Embryophyta</taxon>
        <taxon>Tracheophyta</taxon>
        <taxon>Spermatophyta</taxon>
        <taxon>Magnoliopsida</taxon>
        <taxon>eudicotyledons</taxon>
        <taxon>Gunneridae</taxon>
        <taxon>Pentapetalae</taxon>
        <taxon>rosids</taxon>
        <taxon>fabids</taxon>
        <taxon>Rosales</taxon>
        <taxon>Rhamnaceae</taxon>
        <taxon>Paliureae</taxon>
        <taxon>Ziziphus</taxon>
    </lineage>
</organism>
<dbReference type="GeneID" id="107429884"/>
<dbReference type="PANTHER" id="PTHR47430:SF4">
    <property type="entry name" value="GB|AAC33480.1"/>
    <property type="match status" value="1"/>
</dbReference>
<dbReference type="FunCoup" id="A0A6P4B2J2">
    <property type="interactions" value="102"/>
</dbReference>
<evidence type="ECO:0000259" key="2">
    <source>
        <dbReference type="PROSITE" id="PS50090"/>
    </source>
</evidence>
<dbReference type="SUPFAM" id="SSF46689">
    <property type="entry name" value="Homeodomain-like"/>
    <property type="match status" value="2"/>
</dbReference>
<feature type="region of interest" description="Disordered" evidence="1">
    <location>
        <begin position="101"/>
        <end position="132"/>
    </location>
</feature>
<dbReference type="InterPro" id="IPR001005">
    <property type="entry name" value="SANT/Myb"/>
</dbReference>
<accession>A0A6P4B2J2</accession>
<evidence type="ECO:0000313" key="3">
    <source>
        <dbReference type="Proteomes" id="UP001652623"/>
    </source>
</evidence>
<feature type="compositionally biased region" description="Basic and acidic residues" evidence="1">
    <location>
        <begin position="1"/>
        <end position="32"/>
    </location>
</feature>
<feature type="domain" description="Myb-like" evidence="2">
    <location>
        <begin position="598"/>
        <end position="651"/>
    </location>
</feature>
<feature type="region of interest" description="Disordered" evidence="1">
    <location>
        <begin position="376"/>
        <end position="409"/>
    </location>
</feature>
<dbReference type="KEGG" id="zju:107429884"/>
<dbReference type="PANTHER" id="PTHR47430">
    <property type="entry name" value="GB|AAC33480.1"/>
    <property type="match status" value="1"/>
</dbReference>
<feature type="region of interest" description="Disordered" evidence="1">
    <location>
        <begin position="190"/>
        <end position="258"/>
    </location>
</feature>
<dbReference type="RefSeq" id="XP_015896127.2">
    <property type="nucleotide sequence ID" value="XM_016040641.4"/>
</dbReference>
<dbReference type="Pfam" id="PF13921">
    <property type="entry name" value="Myb_DNA-bind_6"/>
    <property type="match status" value="1"/>
</dbReference>
<feature type="compositionally biased region" description="Basic and acidic residues" evidence="1">
    <location>
        <begin position="101"/>
        <end position="111"/>
    </location>
</feature>
<proteinExistence type="predicted"/>
<protein>
    <submittedName>
        <fullName evidence="4 5">RNA polymerase I termination factor</fullName>
    </submittedName>
</protein>